<dbReference type="SUPFAM" id="SSF55257">
    <property type="entry name" value="RBP11-like subunits of RNA polymerase"/>
    <property type="match status" value="1"/>
</dbReference>
<evidence type="ECO:0000256" key="1">
    <source>
        <dbReference type="ARBA" id="ARBA00007123"/>
    </source>
</evidence>
<dbReference type="Gene3D" id="3.30.1360.10">
    <property type="entry name" value="RNA polymerase, RBP11-like subunit"/>
    <property type="match status" value="1"/>
</dbReference>
<dbReference type="InterPro" id="IPR011263">
    <property type="entry name" value="DNA-dir_RNA_pol_RpoA/D/Rpb3"/>
</dbReference>
<dbReference type="Pfam" id="PF01000">
    <property type="entry name" value="RNA_pol_A_bac"/>
    <property type="match status" value="1"/>
</dbReference>
<evidence type="ECO:0000313" key="14">
    <source>
        <dbReference type="Proteomes" id="UP000017119"/>
    </source>
</evidence>
<keyword evidence="4 11" id="KW-0240">DNA-directed RNA polymerase</keyword>
<evidence type="ECO:0000256" key="4">
    <source>
        <dbReference type="ARBA" id="ARBA00022478"/>
    </source>
</evidence>
<evidence type="ECO:0000256" key="9">
    <source>
        <dbReference type="ARBA" id="ARBA00033070"/>
    </source>
</evidence>
<dbReference type="HOGENOM" id="CLU_053084_0_1_14"/>
<comment type="subunit">
    <text evidence="11">Homodimer. The RNAP catalytic core consists of 2 alpha, 1 beta, 1 beta' and 1 omega subunit. When a sigma factor is associated with the core the holoenzyme is formed, which can initiate transcription.</text>
</comment>
<dbReference type="Pfam" id="PF03118">
    <property type="entry name" value="RNA_pol_A_CTD"/>
    <property type="match status" value="1"/>
</dbReference>
<evidence type="ECO:0000313" key="13">
    <source>
        <dbReference type="EMBL" id="AGX89075.1"/>
    </source>
</evidence>
<protein>
    <recommendedName>
        <fullName evidence="3 11">DNA-directed RNA polymerase subunit alpha</fullName>
        <shortName evidence="11">RNAP subunit alpha</shortName>
        <ecNumber evidence="2 11">2.7.7.6</ecNumber>
    </recommendedName>
    <alternativeName>
        <fullName evidence="9 11">RNA polymerase subunit alpha</fullName>
    </alternativeName>
    <alternativeName>
        <fullName evidence="8 11">Transcriptase subunit alpha</fullName>
    </alternativeName>
</protein>
<keyword evidence="7 11" id="KW-0804">Transcription</keyword>
<dbReference type="Proteomes" id="UP000017119">
    <property type="component" value="Chromosome"/>
</dbReference>
<keyword evidence="14" id="KW-1185">Reference proteome</keyword>
<comment type="similarity">
    <text evidence="1 11">Belongs to the RNA polymerase alpha chain family.</text>
</comment>
<dbReference type="Pfam" id="PF01193">
    <property type="entry name" value="RNA_pol_L"/>
    <property type="match status" value="1"/>
</dbReference>
<dbReference type="KEGG" id="mpv:PRV_01590"/>
<dbReference type="SUPFAM" id="SSF47789">
    <property type="entry name" value="C-terminal domain of RNA polymerase alpha subunit"/>
    <property type="match status" value="1"/>
</dbReference>
<dbReference type="OrthoDB" id="9805706at2"/>
<dbReference type="SUPFAM" id="SSF56553">
    <property type="entry name" value="Insert subdomain of RNA polymerase alpha subunit"/>
    <property type="match status" value="1"/>
</dbReference>
<dbReference type="HAMAP" id="MF_00059">
    <property type="entry name" value="RNApol_bact_RpoA"/>
    <property type="match status" value="1"/>
</dbReference>
<dbReference type="STRING" id="1403316.PRV_01590"/>
<comment type="domain">
    <text evidence="11">The N-terminal domain is essential for RNAP assembly and basal transcription, whereas the C-terminal domain is involved in interaction with transcriptional regulators and with upstream promoter elements.</text>
</comment>
<comment type="catalytic activity">
    <reaction evidence="10 11">
        <text>RNA(n) + a ribonucleoside 5'-triphosphate = RNA(n+1) + diphosphate</text>
        <dbReference type="Rhea" id="RHEA:21248"/>
        <dbReference type="Rhea" id="RHEA-COMP:14527"/>
        <dbReference type="Rhea" id="RHEA-COMP:17342"/>
        <dbReference type="ChEBI" id="CHEBI:33019"/>
        <dbReference type="ChEBI" id="CHEBI:61557"/>
        <dbReference type="ChEBI" id="CHEBI:140395"/>
        <dbReference type="EC" id="2.7.7.6"/>
    </reaction>
</comment>
<dbReference type="CDD" id="cd06928">
    <property type="entry name" value="RNAP_alpha_NTD"/>
    <property type="match status" value="1"/>
</dbReference>
<evidence type="ECO:0000256" key="2">
    <source>
        <dbReference type="ARBA" id="ARBA00012418"/>
    </source>
</evidence>
<proteinExistence type="inferred from homology"/>
<dbReference type="NCBIfam" id="NF003519">
    <property type="entry name" value="PRK05182.2-5"/>
    <property type="match status" value="1"/>
</dbReference>
<dbReference type="InterPro" id="IPR036603">
    <property type="entry name" value="RBP11-like"/>
</dbReference>
<gene>
    <name evidence="11" type="primary">rpoA</name>
    <name evidence="13" type="ORF">PRV_01590</name>
</gene>
<accession>U5NCM1</accession>
<organism evidence="13 14">
    <name type="scientific">Mycoplasma parvum str. Indiana</name>
    <dbReference type="NCBI Taxonomy" id="1403316"/>
    <lineage>
        <taxon>Bacteria</taxon>
        <taxon>Bacillati</taxon>
        <taxon>Mycoplasmatota</taxon>
        <taxon>Mollicutes</taxon>
        <taxon>Mycoplasmataceae</taxon>
        <taxon>Mycoplasma</taxon>
    </lineage>
</organism>
<dbReference type="AlphaFoldDB" id="U5NCM1"/>
<dbReference type="GO" id="GO:0000428">
    <property type="term" value="C:DNA-directed RNA polymerase complex"/>
    <property type="evidence" value="ECO:0007669"/>
    <property type="project" value="UniProtKB-KW"/>
</dbReference>
<dbReference type="EC" id="2.7.7.6" evidence="2 11"/>
<evidence type="ECO:0000256" key="5">
    <source>
        <dbReference type="ARBA" id="ARBA00022679"/>
    </source>
</evidence>
<dbReference type="GO" id="GO:0003677">
    <property type="term" value="F:DNA binding"/>
    <property type="evidence" value="ECO:0007669"/>
    <property type="project" value="UniProtKB-UniRule"/>
</dbReference>
<feature type="region of interest" description="Alpha C-terminal domain (alpha-CTD)" evidence="11">
    <location>
        <begin position="265"/>
        <end position="340"/>
    </location>
</feature>
<evidence type="ECO:0000256" key="8">
    <source>
        <dbReference type="ARBA" id="ARBA00032524"/>
    </source>
</evidence>
<dbReference type="Gene3D" id="1.10.150.20">
    <property type="entry name" value="5' to 3' exonuclease, C-terminal subdomain"/>
    <property type="match status" value="1"/>
</dbReference>
<dbReference type="InterPro" id="IPR011260">
    <property type="entry name" value="RNAP_asu_C"/>
</dbReference>
<keyword evidence="6 11" id="KW-0548">Nucleotidyltransferase</keyword>
<dbReference type="InterPro" id="IPR036643">
    <property type="entry name" value="RNApol_insert_sf"/>
</dbReference>
<dbReference type="SMART" id="SM00662">
    <property type="entry name" value="RPOLD"/>
    <property type="match status" value="1"/>
</dbReference>
<sequence>MQAFNRFTNFEIESEVLDSSQTSATVVFYPLERGFGNTIGNTLRRLLLSSIPSAAVFAIRVAGLPHEFSPIKGVAEDVTQLIVAIKKLVLKVDEKVIDFEHLKELPIEKWPCLKIRKSKVGIVQAKDIECFAGIEIVNPELKLCEITVEGTSLEVDLYCMVDRGYRSSIENRELLNTLSLIPIDTLFSPVLLVDWKVSEEKTTKYGISDRLKLSVSTNGSIKALDAIWYAAKILVSIFNKISQNDVPLFKVDSSDRELRKEKEESSSISSSPIEDLELSQRTYNILKNSGINTVSELVAYSFDELSEFRNLGKKALLEIQDKLKEAGYKFRESESLLSSS</sequence>
<feature type="domain" description="DNA-directed RNA polymerase RpoA/D/Rpb3-type" evidence="12">
    <location>
        <begin position="23"/>
        <end position="241"/>
    </location>
</feature>
<dbReference type="GO" id="GO:0006351">
    <property type="term" value="P:DNA-templated transcription"/>
    <property type="evidence" value="ECO:0007669"/>
    <property type="project" value="UniProtKB-UniRule"/>
</dbReference>
<dbReference type="PATRIC" id="fig|1403316.3.peg.287"/>
<dbReference type="GO" id="GO:0003899">
    <property type="term" value="F:DNA-directed RNA polymerase activity"/>
    <property type="evidence" value="ECO:0007669"/>
    <property type="project" value="UniProtKB-UniRule"/>
</dbReference>
<evidence type="ECO:0000256" key="10">
    <source>
        <dbReference type="ARBA" id="ARBA00048552"/>
    </source>
</evidence>
<dbReference type="EMBL" id="CP006771">
    <property type="protein sequence ID" value="AGX89075.1"/>
    <property type="molecule type" value="Genomic_DNA"/>
</dbReference>
<evidence type="ECO:0000256" key="3">
    <source>
        <dbReference type="ARBA" id="ARBA00015972"/>
    </source>
</evidence>
<dbReference type="InterPro" id="IPR011773">
    <property type="entry name" value="DNA-dir_RpoA"/>
</dbReference>
<dbReference type="NCBIfam" id="TIGR02027">
    <property type="entry name" value="rpoA"/>
    <property type="match status" value="1"/>
</dbReference>
<keyword evidence="5 11" id="KW-0808">Transferase</keyword>
<comment type="function">
    <text evidence="11">DNA-dependent RNA polymerase catalyzes the transcription of DNA into RNA using the four ribonucleoside triphosphates as substrates.</text>
</comment>
<evidence type="ECO:0000256" key="11">
    <source>
        <dbReference type="HAMAP-Rule" id="MF_00059"/>
    </source>
</evidence>
<name>U5NCM1_9MOLU</name>
<evidence type="ECO:0000256" key="7">
    <source>
        <dbReference type="ARBA" id="ARBA00023163"/>
    </source>
</evidence>
<evidence type="ECO:0000256" key="6">
    <source>
        <dbReference type="ARBA" id="ARBA00022695"/>
    </source>
</evidence>
<dbReference type="InterPro" id="IPR011262">
    <property type="entry name" value="DNA-dir_RNA_pol_insert"/>
</dbReference>
<dbReference type="GO" id="GO:0005737">
    <property type="term" value="C:cytoplasm"/>
    <property type="evidence" value="ECO:0007669"/>
    <property type="project" value="UniProtKB-ARBA"/>
</dbReference>
<feature type="region of interest" description="Alpha N-terminal domain (alpha-NTD)" evidence="11">
    <location>
        <begin position="1"/>
        <end position="253"/>
    </location>
</feature>
<dbReference type="RefSeq" id="WP_022769670.1">
    <property type="nucleotide sequence ID" value="NC_022575.1"/>
</dbReference>
<dbReference type="Gene3D" id="2.170.120.12">
    <property type="entry name" value="DNA-directed RNA polymerase, insert domain"/>
    <property type="match status" value="1"/>
</dbReference>
<reference evidence="13 14" key="1">
    <citation type="journal article" date="2013" name="Genome Announc.">
        <title>Genome Sequence of Mycoplasma parvum (Formerly Eperythrozoon parvum), a Diminutive Hemoplasma of the Pig.</title>
        <authorList>
            <person name="do Nascimento N.C."/>
            <person name="Dos Santos A.P."/>
            <person name="Chu Y."/>
            <person name="Guimaraes A.M."/>
            <person name="Pagliaro A."/>
            <person name="Messick J.B."/>
        </authorList>
    </citation>
    <scope>NUCLEOTIDE SEQUENCE [LARGE SCALE GENOMIC DNA]</scope>
    <source>
        <strain evidence="13 14">Indiana</strain>
    </source>
</reference>
<dbReference type="GO" id="GO:0046983">
    <property type="term" value="F:protein dimerization activity"/>
    <property type="evidence" value="ECO:0007669"/>
    <property type="project" value="InterPro"/>
</dbReference>
<evidence type="ECO:0000259" key="12">
    <source>
        <dbReference type="SMART" id="SM00662"/>
    </source>
</evidence>